<evidence type="ECO:0000313" key="10">
    <source>
        <dbReference type="Proteomes" id="UP001164727"/>
    </source>
</evidence>
<dbReference type="InterPro" id="IPR045864">
    <property type="entry name" value="aa-tRNA-synth_II/BPL/LPL"/>
</dbReference>
<dbReference type="Pfam" id="PF21948">
    <property type="entry name" value="LplA-B_cat"/>
    <property type="match status" value="1"/>
</dbReference>
<evidence type="ECO:0000313" key="9">
    <source>
        <dbReference type="EMBL" id="WAN63068.1"/>
    </source>
</evidence>
<dbReference type="InterPro" id="IPR019491">
    <property type="entry name" value="Lipoate_protein_ligase_C"/>
</dbReference>
<protein>
    <recommendedName>
        <fullName evidence="3">lipoate--protein ligase</fullName>
        <ecNumber evidence="3">6.3.1.20</ecNumber>
    </recommendedName>
</protein>
<organism evidence="9 10">
    <name type="scientific">Candidatus Phytoplasma rubi</name>
    <dbReference type="NCBI Taxonomy" id="399025"/>
    <lineage>
        <taxon>Bacteria</taxon>
        <taxon>Bacillati</taxon>
        <taxon>Mycoplasmatota</taxon>
        <taxon>Mollicutes</taxon>
        <taxon>Acholeplasmatales</taxon>
        <taxon>Acholeplasmataceae</taxon>
        <taxon>Candidatus Phytoplasma</taxon>
        <taxon>16SrV (Elm yellows group)</taxon>
    </lineage>
</organism>
<reference evidence="9 10" key="1">
    <citation type="journal article" date="2023" name="Microbiol. Resour. Announc.">
        <title>Complete Genome of 'Candidatus Phytoplasma rubi' RS, a Phytopathogenic Bacterium Associated with Rubus Stunt Disease.</title>
        <authorList>
            <person name="Duckeck D."/>
            <person name="Zubert C."/>
            <person name="Bohm J.W."/>
            <person name="Carminati G."/>
            <person name="Schneider B."/>
            <person name="Kube M."/>
        </authorList>
    </citation>
    <scope>NUCLEOTIDE SEQUENCE [LARGE SCALE GENOMIC DNA]</scope>
    <source>
        <strain evidence="9 10">RS</strain>
    </source>
</reference>
<evidence type="ECO:0000256" key="4">
    <source>
        <dbReference type="ARBA" id="ARBA00022598"/>
    </source>
</evidence>
<keyword evidence="10" id="KW-1185">Reference proteome</keyword>
<keyword evidence="5" id="KW-0547">Nucleotide-binding</keyword>
<dbReference type="InterPro" id="IPR004562">
    <property type="entry name" value="LipoylTrfase_LipoateP_Ligase"/>
</dbReference>
<comment type="catalytic activity">
    <reaction evidence="7">
        <text>L-lysyl-[lipoyl-carrier protein] + (R)-lipoate + ATP = N(6)-[(R)-lipoyl]-L-lysyl-[lipoyl-carrier protein] + AMP + diphosphate + H(+)</text>
        <dbReference type="Rhea" id="RHEA:49288"/>
        <dbReference type="Rhea" id="RHEA-COMP:10500"/>
        <dbReference type="Rhea" id="RHEA-COMP:10502"/>
        <dbReference type="ChEBI" id="CHEBI:15378"/>
        <dbReference type="ChEBI" id="CHEBI:29969"/>
        <dbReference type="ChEBI" id="CHEBI:30616"/>
        <dbReference type="ChEBI" id="CHEBI:33019"/>
        <dbReference type="ChEBI" id="CHEBI:83088"/>
        <dbReference type="ChEBI" id="CHEBI:83099"/>
        <dbReference type="ChEBI" id="CHEBI:456215"/>
        <dbReference type="EC" id="6.3.1.20"/>
    </reaction>
</comment>
<dbReference type="Pfam" id="PF10437">
    <property type="entry name" value="Lip_prot_lig_C"/>
    <property type="match status" value="1"/>
</dbReference>
<dbReference type="PANTHER" id="PTHR12561">
    <property type="entry name" value="LIPOATE-PROTEIN LIGASE"/>
    <property type="match status" value="1"/>
</dbReference>
<evidence type="ECO:0000256" key="1">
    <source>
        <dbReference type="ARBA" id="ARBA00005085"/>
    </source>
</evidence>
<dbReference type="SUPFAM" id="SSF82649">
    <property type="entry name" value="SufE/NifU"/>
    <property type="match status" value="1"/>
</dbReference>
<evidence type="ECO:0000259" key="8">
    <source>
        <dbReference type="PROSITE" id="PS51733"/>
    </source>
</evidence>
<proteinExistence type="predicted"/>
<dbReference type="InterPro" id="IPR004143">
    <property type="entry name" value="BPL_LPL_catalytic"/>
</dbReference>
<dbReference type="SUPFAM" id="SSF55681">
    <property type="entry name" value="Class II aaRS and biotin synthetases"/>
    <property type="match status" value="1"/>
</dbReference>
<evidence type="ECO:0000256" key="3">
    <source>
        <dbReference type="ARBA" id="ARBA00012367"/>
    </source>
</evidence>
<accession>A0ABY7BQL3</accession>
<dbReference type="EC" id="6.3.1.20" evidence="3"/>
<evidence type="ECO:0000256" key="2">
    <source>
        <dbReference type="ARBA" id="ARBA00005124"/>
    </source>
</evidence>
<comment type="pathway">
    <text evidence="2">Protein modification; protein lipoylation via exogenous pathway; protein N(6)-(lipoyl)lysine from lipoate: step 1/2.</text>
</comment>
<comment type="pathway">
    <text evidence="1">Protein modification; protein lipoylation via exogenous pathway; protein N(6)-(lipoyl)lysine from lipoate: step 2/2.</text>
</comment>
<dbReference type="Gene3D" id="3.30.930.10">
    <property type="entry name" value="Bira Bifunctional Protein, Domain 2"/>
    <property type="match status" value="1"/>
</dbReference>
<dbReference type="EMBL" id="CP114006">
    <property type="protein sequence ID" value="WAN63068.1"/>
    <property type="molecule type" value="Genomic_DNA"/>
</dbReference>
<dbReference type="PROSITE" id="PS51733">
    <property type="entry name" value="BPL_LPL_CATALYTIC"/>
    <property type="match status" value="1"/>
</dbReference>
<dbReference type="RefSeq" id="WP_268849921.1">
    <property type="nucleotide sequence ID" value="NZ_CP114006.1"/>
</dbReference>
<keyword evidence="6" id="KW-0067">ATP-binding</keyword>
<evidence type="ECO:0000256" key="6">
    <source>
        <dbReference type="ARBA" id="ARBA00022840"/>
    </source>
</evidence>
<evidence type="ECO:0000256" key="5">
    <source>
        <dbReference type="ARBA" id="ARBA00022741"/>
    </source>
</evidence>
<keyword evidence="4 9" id="KW-0436">Ligase</keyword>
<name>A0ABY7BQL3_9MOLU</name>
<evidence type="ECO:0000256" key="7">
    <source>
        <dbReference type="ARBA" id="ARBA00048037"/>
    </source>
</evidence>
<dbReference type="NCBIfam" id="TIGR00545">
    <property type="entry name" value="lipoyltrans"/>
    <property type="match status" value="1"/>
</dbReference>
<dbReference type="GO" id="GO:0016874">
    <property type="term" value="F:ligase activity"/>
    <property type="evidence" value="ECO:0007669"/>
    <property type="project" value="UniProtKB-KW"/>
</dbReference>
<dbReference type="CDD" id="cd16443">
    <property type="entry name" value="LplA"/>
    <property type="match status" value="1"/>
</dbReference>
<dbReference type="Gene3D" id="3.30.390.50">
    <property type="entry name" value="CO dehydrogenase flavoprotein, C-terminal domain"/>
    <property type="match status" value="1"/>
</dbReference>
<gene>
    <name evidence="9" type="ORF">RS022_00570</name>
</gene>
<sequence>MILVKYNRLKDFKPYFYFALEEYILNNLLKKDEVFFFQWQIKGVVIGKNQIIENEVNFNFTTKNKIKLFRRPTGGGCVYNDPQTPLFSIITAKKDKNFNFREYLGKIIEAFQKLGINLYFSGRNDILLNEKKVSGNAFMQNKNGILIHGTLLYDCDIYTMVRCITANNEKLISKGITSVSSRVINLKEHLNGMSQQKLMDYLNNYLTNEEYNLTLDEIYKIEKMAKKYSSKEWIFGEHPEYDKRLKKRFHWGNLEIFLSLKNGKILKIIFKGDFFHKENNLSEFLEKFINVSYNKKSLKELLKNIDIKNYIIDASNEDLLSLLEEGIFY</sequence>
<dbReference type="PANTHER" id="PTHR12561:SF3">
    <property type="entry name" value="LIPOYLTRANSFERASE 1, MITOCHONDRIAL"/>
    <property type="match status" value="1"/>
</dbReference>
<feature type="domain" description="BPL/LPL catalytic" evidence="8">
    <location>
        <begin position="28"/>
        <end position="210"/>
    </location>
</feature>
<dbReference type="Proteomes" id="UP001164727">
    <property type="component" value="Chromosome"/>
</dbReference>